<keyword evidence="3" id="KW-1185">Reference proteome</keyword>
<evidence type="ECO:0000256" key="1">
    <source>
        <dbReference type="SAM" id="MobiDB-lite"/>
    </source>
</evidence>
<evidence type="ECO:0000313" key="3">
    <source>
        <dbReference type="Proteomes" id="UP001454036"/>
    </source>
</evidence>
<dbReference type="AlphaFoldDB" id="A0AAV3PS92"/>
<sequence length="267" mass="29776">MSDSAGETSASAQQGSIPPRPDSPITDVAQTRTSSLLSPWRFALHHLLQWGRPRVPLFRRAKVVRKSSKEPGYFPENVVQPATIETSTSLPEKRHAPTEGHSRLFSKTQKSIAYKLPRSKILDLTEDPLFFTLPDQEAPGETSSLNPPTSESLPEEGADSAPKSKIGYSANFLDLPYTLRGGFQITEDSNLWKKSDAFRASHPLLLEWIRKDYNSIHNPLEVHGAVARHLIRAMNASYAIACSVDLLDDARERHVRRKGLQNSESRS</sequence>
<feature type="region of interest" description="Disordered" evidence="1">
    <location>
        <begin position="133"/>
        <end position="162"/>
    </location>
</feature>
<dbReference type="Proteomes" id="UP001454036">
    <property type="component" value="Unassembled WGS sequence"/>
</dbReference>
<feature type="compositionally biased region" description="Polar residues" evidence="1">
    <location>
        <begin position="141"/>
        <end position="152"/>
    </location>
</feature>
<dbReference type="EMBL" id="BAABME010018466">
    <property type="protein sequence ID" value="GAA0153926.1"/>
    <property type="molecule type" value="Genomic_DNA"/>
</dbReference>
<comment type="caution">
    <text evidence="2">The sequence shown here is derived from an EMBL/GenBank/DDBJ whole genome shotgun (WGS) entry which is preliminary data.</text>
</comment>
<reference evidence="2 3" key="1">
    <citation type="submission" date="2024-01" db="EMBL/GenBank/DDBJ databases">
        <title>The complete chloroplast genome sequence of Lithospermum erythrorhizon: insights into the phylogenetic relationship among Boraginaceae species and the maternal lineages of purple gromwells.</title>
        <authorList>
            <person name="Okada T."/>
            <person name="Watanabe K."/>
        </authorList>
    </citation>
    <scope>NUCLEOTIDE SEQUENCE [LARGE SCALE GENOMIC DNA]</scope>
</reference>
<feature type="region of interest" description="Disordered" evidence="1">
    <location>
        <begin position="1"/>
        <end position="30"/>
    </location>
</feature>
<feature type="compositionally biased region" description="Polar residues" evidence="1">
    <location>
        <begin position="1"/>
        <end position="16"/>
    </location>
</feature>
<accession>A0AAV3PS92</accession>
<name>A0AAV3PS92_LITER</name>
<organism evidence="2 3">
    <name type="scientific">Lithospermum erythrorhizon</name>
    <name type="common">Purple gromwell</name>
    <name type="synonym">Lithospermum officinale var. erythrorhizon</name>
    <dbReference type="NCBI Taxonomy" id="34254"/>
    <lineage>
        <taxon>Eukaryota</taxon>
        <taxon>Viridiplantae</taxon>
        <taxon>Streptophyta</taxon>
        <taxon>Embryophyta</taxon>
        <taxon>Tracheophyta</taxon>
        <taxon>Spermatophyta</taxon>
        <taxon>Magnoliopsida</taxon>
        <taxon>eudicotyledons</taxon>
        <taxon>Gunneridae</taxon>
        <taxon>Pentapetalae</taxon>
        <taxon>asterids</taxon>
        <taxon>lamiids</taxon>
        <taxon>Boraginales</taxon>
        <taxon>Boraginaceae</taxon>
        <taxon>Boraginoideae</taxon>
        <taxon>Lithospermeae</taxon>
        <taxon>Lithospermum</taxon>
    </lineage>
</organism>
<proteinExistence type="predicted"/>
<feature type="region of interest" description="Disordered" evidence="1">
    <location>
        <begin position="85"/>
        <end position="104"/>
    </location>
</feature>
<protein>
    <submittedName>
        <fullName evidence="2">Uncharacterized protein</fullName>
    </submittedName>
</protein>
<evidence type="ECO:0000313" key="2">
    <source>
        <dbReference type="EMBL" id="GAA0153926.1"/>
    </source>
</evidence>
<gene>
    <name evidence="2" type="ORF">LIER_37766</name>
</gene>
<feature type="compositionally biased region" description="Basic and acidic residues" evidence="1">
    <location>
        <begin position="91"/>
        <end position="102"/>
    </location>
</feature>